<comment type="caution">
    <text evidence="1">The sequence shown here is derived from an EMBL/GenBank/DDBJ whole genome shotgun (WGS) entry which is preliminary data.</text>
</comment>
<protein>
    <submittedName>
        <fullName evidence="1">Uncharacterized protein</fullName>
    </submittedName>
</protein>
<reference evidence="1" key="1">
    <citation type="submission" date="2023-04" db="EMBL/GenBank/DDBJ databases">
        <title>The environmental microbiomes in feedlot watering bowls are a reservoir of florfenicol resistance for bovine respiratory disease pathogens.</title>
        <authorList>
            <person name="Kos D.W."/>
            <person name="Ruzzini A.C."/>
            <person name="Schreiner B."/>
            <person name="Jelinski M.D."/>
        </authorList>
    </citation>
    <scope>NUCLEOTIDE SEQUENCE</scope>
    <source>
        <strain evidence="1">WB3</strain>
    </source>
</reference>
<evidence type="ECO:0000313" key="1">
    <source>
        <dbReference type="EMBL" id="MDK1683180.1"/>
    </source>
</evidence>
<sequence>MDLFEQSFLMMDELNRELENSKLMDGVIRLDLVYQCCYISMEHSVAVKSLLKAKLYTSALALFRIQFESVVRAYWVLLRASNDQILKMQTLNVNELFKNEKMPMVSEMIE</sequence>
<name>A0AAW6UUA5_9GAMM</name>
<evidence type="ECO:0000313" key="2">
    <source>
        <dbReference type="Proteomes" id="UP001241935"/>
    </source>
</evidence>
<organism evidence="1 2">
    <name type="scientific">Acinetobacter terrestris</name>
    <dbReference type="NCBI Taxonomy" id="2529843"/>
    <lineage>
        <taxon>Bacteria</taxon>
        <taxon>Pseudomonadati</taxon>
        <taxon>Pseudomonadota</taxon>
        <taxon>Gammaproteobacteria</taxon>
        <taxon>Moraxellales</taxon>
        <taxon>Moraxellaceae</taxon>
        <taxon>Acinetobacter</taxon>
        <taxon>Acinetobacter Taxon 24</taxon>
    </lineage>
</organism>
<accession>A0AAW6UUA5</accession>
<proteinExistence type="predicted"/>
<dbReference type="EMBL" id="JASKNE010000001">
    <property type="protein sequence ID" value="MDK1683180.1"/>
    <property type="molecule type" value="Genomic_DNA"/>
</dbReference>
<dbReference type="AlphaFoldDB" id="A0AAW6UUA5"/>
<dbReference type="Pfam" id="PF22491">
    <property type="entry name" value="DUF6988"/>
    <property type="match status" value="1"/>
</dbReference>
<dbReference type="InterPro" id="IPR054257">
    <property type="entry name" value="DUF6988"/>
</dbReference>
<dbReference type="Proteomes" id="UP001241935">
    <property type="component" value="Unassembled WGS sequence"/>
</dbReference>
<gene>
    <name evidence="1" type="ORF">QOR41_04875</name>
</gene>